<sequence length="83" mass="9840">MPDEWVFGGIDRDITECFAVTLNHRDAATLLPIRQQYVRPGHRVYEFTDEAYACIKPILNHLRKNEQQPEFKQKQELIINEKL</sequence>
<keyword evidence="3" id="KW-1185">Reference proteome</keyword>
<proteinExistence type="predicted"/>
<protein>
    <submittedName>
        <fullName evidence="1">Uncharacterized protein</fullName>
    </submittedName>
</protein>
<dbReference type="InterPro" id="IPR053164">
    <property type="entry name" value="IS1016-like_transposase"/>
</dbReference>
<accession>A0A814T3M6</accession>
<gene>
    <name evidence="1" type="ORF">GPM918_LOCUS21457</name>
    <name evidence="2" type="ORF">SRO942_LOCUS21452</name>
</gene>
<dbReference type="EMBL" id="CAJOBC010007060">
    <property type="protein sequence ID" value="CAF3919970.1"/>
    <property type="molecule type" value="Genomic_DNA"/>
</dbReference>
<dbReference type="EMBL" id="CAJNOQ010007062">
    <property type="protein sequence ID" value="CAF1156573.1"/>
    <property type="molecule type" value="Genomic_DNA"/>
</dbReference>
<evidence type="ECO:0000313" key="3">
    <source>
        <dbReference type="Proteomes" id="UP000663829"/>
    </source>
</evidence>
<dbReference type="PANTHER" id="PTHR47163:SF2">
    <property type="entry name" value="SI:DKEY-17M8.2"/>
    <property type="match status" value="1"/>
</dbReference>
<name>A0A814T3M6_9BILA</name>
<dbReference type="Proteomes" id="UP000681722">
    <property type="component" value="Unassembled WGS sequence"/>
</dbReference>
<dbReference type="AlphaFoldDB" id="A0A814T3M6"/>
<dbReference type="PANTHER" id="PTHR47163">
    <property type="entry name" value="DDE_TNP_IS1595 DOMAIN-CONTAINING PROTEIN"/>
    <property type="match status" value="1"/>
</dbReference>
<evidence type="ECO:0000313" key="2">
    <source>
        <dbReference type="EMBL" id="CAF3919970.1"/>
    </source>
</evidence>
<organism evidence="1 3">
    <name type="scientific">Didymodactylos carnosus</name>
    <dbReference type="NCBI Taxonomy" id="1234261"/>
    <lineage>
        <taxon>Eukaryota</taxon>
        <taxon>Metazoa</taxon>
        <taxon>Spiralia</taxon>
        <taxon>Gnathifera</taxon>
        <taxon>Rotifera</taxon>
        <taxon>Eurotatoria</taxon>
        <taxon>Bdelloidea</taxon>
        <taxon>Philodinida</taxon>
        <taxon>Philodinidae</taxon>
        <taxon>Didymodactylos</taxon>
    </lineage>
</organism>
<dbReference type="Proteomes" id="UP000663829">
    <property type="component" value="Unassembled WGS sequence"/>
</dbReference>
<reference evidence="1" key="1">
    <citation type="submission" date="2021-02" db="EMBL/GenBank/DDBJ databases">
        <authorList>
            <person name="Nowell W R."/>
        </authorList>
    </citation>
    <scope>NUCLEOTIDE SEQUENCE</scope>
</reference>
<evidence type="ECO:0000313" key="1">
    <source>
        <dbReference type="EMBL" id="CAF1156573.1"/>
    </source>
</evidence>
<dbReference type="OrthoDB" id="6412411at2759"/>
<comment type="caution">
    <text evidence="1">The sequence shown here is derived from an EMBL/GenBank/DDBJ whole genome shotgun (WGS) entry which is preliminary data.</text>
</comment>